<dbReference type="STRING" id="406100.SAMN04488052_10634"/>
<keyword evidence="4" id="KW-1185">Reference proteome</keyword>
<dbReference type="InterPro" id="IPR016181">
    <property type="entry name" value="Acyl_CoA_acyltransferase"/>
</dbReference>
<dbReference type="PANTHER" id="PTHR43415">
    <property type="entry name" value="SPERMIDINE N(1)-ACETYLTRANSFERASE"/>
    <property type="match status" value="1"/>
</dbReference>
<dbReference type="Proteomes" id="UP000199657">
    <property type="component" value="Unassembled WGS sequence"/>
</dbReference>
<evidence type="ECO:0000256" key="1">
    <source>
        <dbReference type="SAM" id="MobiDB-lite"/>
    </source>
</evidence>
<dbReference type="InterPro" id="IPR000182">
    <property type="entry name" value="GNAT_dom"/>
</dbReference>
<evidence type="ECO:0000259" key="2">
    <source>
        <dbReference type="PROSITE" id="PS51186"/>
    </source>
</evidence>
<name>A0A1H8UB57_9GAMM</name>
<dbReference type="OrthoDB" id="9795206at2"/>
<dbReference type="SUPFAM" id="SSF55729">
    <property type="entry name" value="Acyl-CoA N-acyltransferases (Nat)"/>
    <property type="match status" value="1"/>
</dbReference>
<protein>
    <submittedName>
        <fullName evidence="3">Protein N-acetyltransferase, RimJ/RimL family</fullName>
    </submittedName>
</protein>
<proteinExistence type="predicted"/>
<dbReference type="Pfam" id="PF00583">
    <property type="entry name" value="Acetyltransf_1"/>
    <property type="match status" value="1"/>
</dbReference>
<dbReference type="EMBL" id="FOEG01000006">
    <property type="protein sequence ID" value="SEP00084.1"/>
    <property type="molecule type" value="Genomic_DNA"/>
</dbReference>
<dbReference type="PANTHER" id="PTHR43415:SF3">
    <property type="entry name" value="GNAT-FAMILY ACETYLTRANSFERASE"/>
    <property type="match status" value="1"/>
</dbReference>
<dbReference type="CDD" id="cd04301">
    <property type="entry name" value="NAT_SF"/>
    <property type="match status" value="1"/>
</dbReference>
<feature type="domain" description="N-acetyltransferase" evidence="2">
    <location>
        <begin position="19"/>
        <end position="172"/>
    </location>
</feature>
<dbReference type="AlphaFoldDB" id="A0A1H8UB57"/>
<dbReference type="GO" id="GO:0016747">
    <property type="term" value="F:acyltransferase activity, transferring groups other than amino-acyl groups"/>
    <property type="evidence" value="ECO:0007669"/>
    <property type="project" value="InterPro"/>
</dbReference>
<feature type="region of interest" description="Disordered" evidence="1">
    <location>
        <begin position="1"/>
        <end position="21"/>
    </location>
</feature>
<evidence type="ECO:0000313" key="3">
    <source>
        <dbReference type="EMBL" id="SEP00084.1"/>
    </source>
</evidence>
<sequence length="179" mass="20392">MSSADTDSTTPPPIRRGAMTLRATTPEDCPFVVEVERHPDNAPHVEQWSEAEHRAALSRPGVRHWLIEHRDTPIGYVVLEDTDDPNGSILLRRIAIISKGRGHGRTAVLLAAHDCFDVLGCHRLWLNVARNNRRAFNLYRRLGFVEEGIARESVRKGDRFISMHVLSMLDREYRATHQL</sequence>
<reference evidence="3 4" key="1">
    <citation type="submission" date="2016-10" db="EMBL/GenBank/DDBJ databases">
        <authorList>
            <person name="de Groot N.N."/>
        </authorList>
    </citation>
    <scope>NUCLEOTIDE SEQUENCE [LARGE SCALE GENOMIC DNA]</scope>
    <source>
        <strain evidence="3 4">CGMCC 1.6291</strain>
    </source>
</reference>
<evidence type="ECO:0000313" key="4">
    <source>
        <dbReference type="Proteomes" id="UP000199657"/>
    </source>
</evidence>
<accession>A0A1H8UB57</accession>
<keyword evidence="3" id="KW-0808">Transferase</keyword>
<dbReference type="Gene3D" id="3.40.630.30">
    <property type="match status" value="1"/>
</dbReference>
<dbReference type="RefSeq" id="WP_091644703.1">
    <property type="nucleotide sequence ID" value="NZ_FOEG01000006.1"/>
</dbReference>
<organism evidence="3 4">
    <name type="scientific">Aquisalimonas asiatica</name>
    <dbReference type="NCBI Taxonomy" id="406100"/>
    <lineage>
        <taxon>Bacteria</taxon>
        <taxon>Pseudomonadati</taxon>
        <taxon>Pseudomonadota</taxon>
        <taxon>Gammaproteobacteria</taxon>
        <taxon>Chromatiales</taxon>
        <taxon>Ectothiorhodospiraceae</taxon>
        <taxon>Aquisalimonas</taxon>
    </lineage>
</organism>
<gene>
    <name evidence="3" type="ORF">SAMN04488052_10634</name>
</gene>
<dbReference type="PROSITE" id="PS51186">
    <property type="entry name" value="GNAT"/>
    <property type="match status" value="1"/>
</dbReference>